<dbReference type="AlphaFoldDB" id="A0A024VCN5"/>
<reference evidence="1 2" key="2">
    <citation type="submission" date="2013-02" db="EMBL/GenBank/DDBJ databases">
        <title>The Genome Sequence of Plasmodium falciparum Vietnam Oak-Knoll (FVO).</title>
        <authorList>
            <consortium name="The Broad Institute Genome Sequencing Platform"/>
            <consortium name="The Broad Institute Genome Sequencing Center for Infectious Disease"/>
            <person name="Neafsey D."/>
            <person name="Cheeseman I."/>
            <person name="Volkman S."/>
            <person name="Adams J."/>
            <person name="Walker B."/>
            <person name="Young S.K."/>
            <person name="Zeng Q."/>
            <person name="Gargeya S."/>
            <person name="Fitzgerald M."/>
            <person name="Haas B."/>
            <person name="Abouelleil A."/>
            <person name="Alvarado L."/>
            <person name="Arachchi H.M."/>
            <person name="Berlin A.M."/>
            <person name="Chapman S.B."/>
            <person name="Dewar J."/>
            <person name="Goldberg J."/>
            <person name="Griggs A."/>
            <person name="Gujja S."/>
            <person name="Hansen M."/>
            <person name="Howarth C."/>
            <person name="Imamovic A."/>
            <person name="Larimer J."/>
            <person name="McCowan C."/>
            <person name="Murphy C."/>
            <person name="Neiman D."/>
            <person name="Pearson M."/>
            <person name="Priest M."/>
            <person name="Roberts A."/>
            <person name="Saif S."/>
            <person name="Shea T."/>
            <person name="Sisk P."/>
            <person name="Sykes S."/>
            <person name="Wortman J."/>
            <person name="Nusbaum C."/>
            <person name="Birren B."/>
        </authorList>
    </citation>
    <scope>NUCLEOTIDE SEQUENCE [LARGE SCALE GENOMIC DNA]</scope>
    <source>
        <strain evidence="2">Vietnam Oak-Knoll (FVO)</strain>
    </source>
</reference>
<feature type="non-terminal residue" evidence="1">
    <location>
        <position position="400"/>
    </location>
</feature>
<dbReference type="Proteomes" id="UP000030690">
    <property type="component" value="Unassembled WGS sequence"/>
</dbReference>
<evidence type="ECO:0000313" key="2">
    <source>
        <dbReference type="Proteomes" id="UP000030690"/>
    </source>
</evidence>
<protein>
    <submittedName>
        <fullName evidence="1">Uncharacterized protein</fullName>
    </submittedName>
</protein>
<gene>
    <name evidence="1" type="ORF">PFFVO_01124</name>
</gene>
<organism evidence="1 2">
    <name type="scientific">Plasmodium falciparum Vietnam Oak-Knoll</name>
    <name type="common">FVO</name>
    <dbReference type="NCBI Taxonomy" id="1036723"/>
    <lineage>
        <taxon>Eukaryota</taxon>
        <taxon>Sar</taxon>
        <taxon>Alveolata</taxon>
        <taxon>Apicomplexa</taxon>
        <taxon>Aconoidasida</taxon>
        <taxon>Haemosporida</taxon>
        <taxon>Plasmodiidae</taxon>
        <taxon>Plasmodium</taxon>
        <taxon>Plasmodium (Laverania)</taxon>
    </lineage>
</organism>
<dbReference type="EMBL" id="KI925043">
    <property type="protein sequence ID" value="ETW19970.1"/>
    <property type="molecule type" value="Genomic_DNA"/>
</dbReference>
<evidence type="ECO:0000313" key="1">
    <source>
        <dbReference type="EMBL" id="ETW19970.1"/>
    </source>
</evidence>
<name>A0A024VCN5_PLAFA</name>
<sequence>MWEKGTKKGSHESSKSRNDIMKIKSYNRNFISYMDKLKKKKKRKEKKIKDKDYINILPFSKRAIPIFWLYDCTLPYIKILRKKEKKRHSKNLRNSYNDERLDIEAVPFNILYKLLNKYALNNNNLYQKKLDISPFELTFKSLIMFHCYVKVKDVPTQHIKETSYNYSIVIEPMVTIKNNLPNPITVIVRLKKDKNIFNLSKRKYDNKVEDKIFYNSHNNNFNNNIDNIDNNNNNNNNYYYNYYFNHYSNYEMNDDITKILKKQEMFALVPPHHYWSLPICSQAFYMKIFYHGLQIEKMNFICDYMNELTNYFDYKHVKLPDMNEHPLFTSKFVNSINEEQNQNRNRKDNYMNNMDNNENIIHQKRSDQHLFDEIIKNDNNNNIKCKYSNNHVDNDYYYND</sequence>
<reference evidence="1 2" key="1">
    <citation type="submission" date="2013-02" db="EMBL/GenBank/DDBJ databases">
        <title>The Genome Annotation of Plasmodium falciparum Vietnam Oak-Knoll (FVO).</title>
        <authorList>
            <consortium name="The Broad Institute Genome Sequencing Platform"/>
            <consortium name="The Broad Institute Genome Sequencing Center for Infectious Disease"/>
            <person name="Neafsey D."/>
            <person name="Hoffman S."/>
            <person name="Volkman S."/>
            <person name="Rosenthal P."/>
            <person name="Walker B."/>
            <person name="Young S.K."/>
            <person name="Zeng Q."/>
            <person name="Gargeya S."/>
            <person name="Fitzgerald M."/>
            <person name="Haas B."/>
            <person name="Abouelleil A."/>
            <person name="Allen A.W."/>
            <person name="Alvarado L."/>
            <person name="Arachchi H.M."/>
            <person name="Berlin A.M."/>
            <person name="Chapman S.B."/>
            <person name="Gainer-Dewar J."/>
            <person name="Goldberg J."/>
            <person name="Griggs A."/>
            <person name="Gujja S."/>
            <person name="Hansen M."/>
            <person name="Howarth C."/>
            <person name="Imamovic A."/>
            <person name="Ireland A."/>
            <person name="Larimer J."/>
            <person name="McCowan C."/>
            <person name="Murphy C."/>
            <person name="Pearson M."/>
            <person name="Poon T.W."/>
            <person name="Priest M."/>
            <person name="Roberts A."/>
            <person name="Saif S."/>
            <person name="Shea T."/>
            <person name="Sisk P."/>
            <person name="Sykes S."/>
            <person name="Wortman J."/>
            <person name="Nusbaum C."/>
            <person name="Birren B."/>
        </authorList>
    </citation>
    <scope>NUCLEOTIDE SEQUENCE [LARGE SCALE GENOMIC DNA]</scope>
    <source>
        <strain evidence="2">Vietnam Oak-Knoll (FVO)</strain>
    </source>
</reference>
<proteinExistence type="predicted"/>
<accession>A0A024VCN5</accession>